<dbReference type="InterPro" id="IPR005819">
    <property type="entry name" value="H1/H5"/>
</dbReference>
<feature type="region of interest" description="Disordered" evidence="3">
    <location>
        <begin position="1"/>
        <end position="46"/>
    </location>
</feature>
<reference evidence="5" key="3">
    <citation type="submission" date="2025-09" db="UniProtKB">
        <authorList>
            <consortium name="Ensembl"/>
        </authorList>
    </citation>
    <scope>IDENTIFICATION</scope>
</reference>
<dbReference type="eggNOG" id="KOG4012">
    <property type="taxonomic scope" value="Eukaryota"/>
</dbReference>
<dbReference type="GO" id="GO:0003677">
    <property type="term" value="F:DNA binding"/>
    <property type="evidence" value="ECO:0007669"/>
    <property type="project" value="UniProtKB-KW"/>
</dbReference>
<evidence type="ECO:0000313" key="6">
    <source>
        <dbReference type="Proteomes" id="UP000008672"/>
    </source>
</evidence>
<dbReference type="OMA" id="PPYIEMV"/>
<comment type="subcellular location">
    <subcellularLocation>
        <location evidence="2">Nucleus</location>
    </subcellularLocation>
</comment>
<reference evidence="5" key="2">
    <citation type="submission" date="2025-08" db="UniProtKB">
        <authorList>
            <consortium name="Ensembl"/>
        </authorList>
    </citation>
    <scope>IDENTIFICATION</scope>
</reference>
<dbReference type="PRINTS" id="PR00624">
    <property type="entry name" value="HISTONEH5"/>
</dbReference>
<evidence type="ECO:0000313" key="5">
    <source>
        <dbReference type="Ensembl" id="ENSLACP00000000346.1"/>
    </source>
</evidence>
<evidence type="ECO:0000256" key="1">
    <source>
        <dbReference type="ARBA" id="ARBA00023125"/>
    </source>
</evidence>
<comment type="similarity">
    <text evidence="2">Belongs to the histone H1/H5 family.</text>
</comment>
<dbReference type="GeneTree" id="ENSGT00950000183089"/>
<organism evidence="5 6">
    <name type="scientific">Latimeria chalumnae</name>
    <name type="common">Coelacanth</name>
    <dbReference type="NCBI Taxonomy" id="7897"/>
    <lineage>
        <taxon>Eukaryota</taxon>
        <taxon>Metazoa</taxon>
        <taxon>Chordata</taxon>
        <taxon>Craniata</taxon>
        <taxon>Vertebrata</taxon>
        <taxon>Euteleostomi</taxon>
        <taxon>Coelacanthiformes</taxon>
        <taxon>Coelacanthidae</taxon>
        <taxon>Latimeria</taxon>
    </lineage>
</organism>
<proteinExistence type="inferred from homology"/>
<reference evidence="6" key="1">
    <citation type="submission" date="2011-08" db="EMBL/GenBank/DDBJ databases">
        <title>The draft genome of Latimeria chalumnae.</title>
        <authorList>
            <person name="Di Palma F."/>
            <person name="Alfoldi J."/>
            <person name="Johnson J."/>
            <person name="Berlin A."/>
            <person name="Gnerre S."/>
            <person name="Jaffe D."/>
            <person name="MacCallum I."/>
            <person name="Young S."/>
            <person name="Walker B.J."/>
            <person name="Lander E."/>
            <person name="Lindblad-Toh K."/>
        </authorList>
    </citation>
    <scope>NUCLEOTIDE SEQUENCE [LARGE SCALE GENOMIC DNA]</scope>
    <source>
        <strain evidence="6">Wild caught</strain>
    </source>
</reference>
<keyword evidence="6" id="KW-1185">Reference proteome</keyword>
<keyword evidence="1 2" id="KW-0238">DNA-binding</keyword>
<dbReference type="GO" id="GO:0006334">
    <property type="term" value="P:nucleosome assembly"/>
    <property type="evidence" value="ECO:0007669"/>
    <property type="project" value="InterPro"/>
</dbReference>
<dbReference type="GO" id="GO:0000786">
    <property type="term" value="C:nucleosome"/>
    <property type="evidence" value="ECO:0007669"/>
    <property type="project" value="InterPro"/>
</dbReference>
<feature type="compositionally biased region" description="Pro residues" evidence="3">
    <location>
        <begin position="1"/>
        <end position="14"/>
    </location>
</feature>
<evidence type="ECO:0000256" key="2">
    <source>
        <dbReference type="RuleBase" id="RU003894"/>
    </source>
</evidence>
<dbReference type="AlphaFoldDB" id="H2ZSH5"/>
<dbReference type="Proteomes" id="UP000008672">
    <property type="component" value="Unassembled WGS sequence"/>
</dbReference>
<dbReference type="SUPFAM" id="SSF46785">
    <property type="entry name" value="Winged helix' DNA-binding domain"/>
    <property type="match status" value="1"/>
</dbReference>
<sequence>LPGQLFPPCPPLPLPVLEDQHQQGEQKKKKVAAVSKSKKSPSGPPVPQLVMKIVVANKERKGVSLAALKKALESGGYDVKKRNNFLKQAVRRLEEKGMFLQVKCCGASGFKVNKPQQQQFAKIAVKKTAVTKVKKPAVKKRSSAGKLKKSAAASKKGKSAKSAKEPAAAAKKPAKSAKMAIVAKTQKKALKPKPVKPKKKIPKK</sequence>
<dbReference type="FunCoup" id="H2ZSH5">
    <property type="interactions" value="2459"/>
</dbReference>
<dbReference type="InterPro" id="IPR005818">
    <property type="entry name" value="Histone_H1/H5_H15"/>
</dbReference>
<dbReference type="PROSITE" id="PS51504">
    <property type="entry name" value="H15"/>
    <property type="match status" value="1"/>
</dbReference>
<keyword evidence="2" id="KW-0158">Chromosome</keyword>
<dbReference type="EMBL" id="AFYH01266492">
    <property type="status" value="NOT_ANNOTATED_CDS"/>
    <property type="molecule type" value="Genomic_DNA"/>
</dbReference>
<dbReference type="Bgee" id="ENSLACG00000000313">
    <property type="expression patterns" value="Expressed in pectoral fin and 5 other cell types or tissues"/>
</dbReference>
<evidence type="ECO:0000256" key="3">
    <source>
        <dbReference type="SAM" id="MobiDB-lite"/>
    </source>
</evidence>
<dbReference type="InterPro" id="IPR036390">
    <property type="entry name" value="WH_DNA-bd_sf"/>
</dbReference>
<dbReference type="HOGENOM" id="CLU_052897_7_0_1"/>
<dbReference type="STRING" id="7897.ENSLACP00000000346"/>
<feature type="domain" description="H15" evidence="4">
    <location>
        <begin position="42"/>
        <end position="114"/>
    </location>
</feature>
<dbReference type="Gene3D" id="1.10.10.10">
    <property type="entry name" value="Winged helix-like DNA-binding domain superfamily/Winged helix DNA-binding domain"/>
    <property type="match status" value="1"/>
</dbReference>
<name>H2ZSH5_LATCH</name>
<dbReference type="SMART" id="SM00526">
    <property type="entry name" value="H15"/>
    <property type="match status" value="1"/>
</dbReference>
<dbReference type="CDD" id="cd00073">
    <property type="entry name" value="H15"/>
    <property type="match status" value="1"/>
</dbReference>
<feature type="region of interest" description="Disordered" evidence="3">
    <location>
        <begin position="134"/>
        <end position="204"/>
    </location>
</feature>
<keyword evidence="2" id="KW-0539">Nucleus</keyword>
<dbReference type="InParanoid" id="H2ZSH5"/>
<dbReference type="Pfam" id="PF00538">
    <property type="entry name" value="Linker_histone"/>
    <property type="match status" value="1"/>
</dbReference>
<dbReference type="EMBL" id="AFYH01266493">
    <property type="status" value="NOT_ANNOTATED_CDS"/>
    <property type="molecule type" value="Genomic_DNA"/>
</dbReference>
<feature type="compositionally biased region" description="Low complexity" evidence="3">
    <location>
        <begin position="165"/>
        <end position="180"/>
    </location>
</feature>
<protein>
    <recommendedName>
        <fullName evidence="4">H15 domain-containing protein</fullName>
    </recommendedName>
</protein>
<feature type="compositionally biased region" description="Basic residues" evidence="3">
    <location>
        <begin position="134"/>
        <end position="161"/>
    </location>
</feature>
<feature type="compositionally biased region" description="Basic residues" evidence="3">
    <location>
        <begin position="185"/>
        <end position="204"/>
    </location>
</feature>
<dbReference type="Ensembl" id="ENSLACT00000000348.1">
    <property type="protein sequence ID" value="ENSLACP00000000346.1"/>
    <property type="gene ID" value="ENSLACG00000000313.1"/>
</dbReference>
<dbReference type="GO" id="GO:0005634">
    <property type="term" value="C:nucleus"/>
    <property type="evidence" value="ECO:0007669"/>
    <property type="project" value="UniProtKB-SubCell"/>
</dbReference>
<feature type="compositionally biased region" description="Basic residues" evidence="3">
    <location>
        <begin position="27"/>
        <end position="39"/>
    </location>
</feature>
<dbReference type="GO" id="GO:0030527">
    <property type="term" value="F:structural constituent of chromatin"/>
    <property type="evidence" value="ECO:0007669"/>
    <property type="project" value="InterPro"/>
</dbReference>
<dbReference type="InterPro" id="IPR036388">
    <property type="entry name" value="WH-like_DNA-bd_sf"/>
</dbReference>
<evidence type="ECO:0000259" key="4">
    <source>
        <dbReference type="PROSITE" id="PS51504"/>
    </source>
</evidence>
<accession>H2ZSH5</accession>